<protein>
    <submittedName>
        <fullName evidence="1">Uncharacterized protein</fullName>
    </submittedName>
</protein>
<reference evidence="1 2" key="1">
    <citation type="submission" date="2019-10" db="EMBL/GenBank/DDBJ databases">
        <authorList>
            <person name="Blom J."/>
        </authorList>
    </citation>
    <scope>NUCLEOTIDE SEQUENCE [LARGE SCALE GENOMIC DNA]</scope>
    <source>
        <strain evidence="1 2">ES3154-GLU</strain>
    </source>
</reference>
<evidence type="ECO:0000313" key="2">
    <source>
        <dbReference type="Proteomes" id="UP000419017"/>
    </source>
</evidence>
<accession>A0A6I8MCU3</accession>
<name>A0A6I8MCU3_9FUSO</name>
<gene>
    <name evidence="1" type="ORF">OMES3154_00223</name>
</gene>
<dbReference type="Proteomes" id="UP000419017">
    <property type="component" value="Unassembled WGS sequence"/>
</dbReference>
<dbReference type="EMBL" id="CABWIB010000001">
    <property type="protein sequence ID" value="VWL84951.1"/>
    <property type="molecule type" value="Genomic_DNA"/>
</dbReference>
<dbReference type="RefSeq" id="WP_156682998.1">
    <property type="nucleotide sequence ID" value="NZ_CABWIB010000001.1"/>
</dbReference>
<sequence>MFILYCSKYDKIYNLIKSKNTDINIVLEEEMEQDELKELKYKLPVLVERKTKKNIVVAIGNKRIKDKMDR</sequence>
<dbReference type="AlphaFoldDB" id="A0A6I8MCU3"/>
<keyword evidence="2" id="KW-1185">Reference proteome</keyword>
<organism evidence="1 2">
    <name type="scientific">Oceanivirga miroungae</name>
    <dbReference type="NCBI Taxonomy" id="1130046"/>
    <lineage>
        <taxon>Bacteria</taxon>
        <taxon>Fusobacteriati</taxon>
        <taxon>Fusobacteriota</taxon>
        <taxon>Fusobacteriia</taxon>
        <taxon>Fusobacteriales</taxon>
        <taxon>Leptotrichiaceae</taxon>
        <taxon>Oceanivirga</taxon>
    </lineage>
</organism>
<evidence type="ECO:0000313" key="1">
    <source>
        <dbReference type="EMBL" id="VWL84951.1"/>
    </source>
</evidence>
<proteinExistence type="predicted"/>